<dbReference type="Proteomes" id="UP000704529">
    <property type="component" value="Unassembled WGS sequence"/>
</dbReference>
<dbReference type="RefSeq" id="WP_206362700.1">
    <property type="nucleotide sequence ID" value="NZ_JAFHKU010000114.1"/>
</dbReference>
<dbReference type="AlphaFoldDB" id="A0AA41DEL4"/>
<feature type="compositionally biased region" description="Low complexity" evidence="1">
    <location>
        <begin position="27"/>
        <end position="36"/>
    </location>
</feature>
<evidence type="ECO:0000313" key="3">
    <source>
        <dbReference type="Proteomes" id="UP000704529"/>
    </source>
</evidence>
<gene>
    <name evidence="2" type="ORF">JYA60_03865</name>
</gene>
<name>A0AA41DEL4_9SPHN</name>
<feature type="region of interest" description="Disordered" evidence="1">
    <location>
        <begin position="27"/>
        <end position="93"/>
    </location>
</feature>
<evidence type="ECO:0000256" key="1">
    <source>
        <dbReference type="SAM" id="MobiDB-lite"/>
    </source>
</evidence>
<sequence>MMHDALLDLGLLDQRRALGTIDHVDGSAADHGAASDTGRQFCQGHSHRHRHILKRFRPANDTGPDQGFKPGDGSGIATRSPQRQVFPAFLSSQ</sequence>
<reference evidence="2" key="1">
    <citation type="submission" date="2021-01" db="EMBL/GenBank/DDBJ databases">
        <title>Genome Sequencing of Type Strains.</title>
        <authorList>
            <person name="Lemaire J.F."/>
            <person name="Inderbitzin P."/>
            <person name="Collins S.B."/>
            <person name="Wespe N."/>
            <person name="Knight-Connoni V."/>
        </authorList>
    </citation>
    <scope>NUCLEOTIDE SEQUENCE</scope>
    <source>
        <strain evidence="2">DSM 14562</strain>
    </source>
</reference>
<protein>
    <submittedName>
        <fullName evidence="2">Uncharacterized protein</fullName>
    </submittedName>
</protein>
<proteinExistence type="predicted"/>
<evidence type="ECO:0000313" key="2">
    <source>
        <dbReference type="EMBL" id="MBN3557365.1"/>
    </source>
</evidence>
<feature type="compositionally biased region" description="Basic residues" evidence="1">
    <location>
        <begin position="45"/>
        <end position="57"/>
    </location>
</feature>
<accession>A0AA41DEL4</accession>
<organism evidence="2 3">
    <name type="scientific">Sphingomonas yabuuchiae</name>
    <dbReference type="NCBI Taxonomy" id="172044"/>
    <lineage>
        <taxon>Bacteria</taxon>
        <taxon>Pseudomonadati</taxon>
        <taxon>Pseudomonadota</taxon>
        <taxon>Alphaproteobacteria</taxon>
        <taxon>Sphingomonadales</taxon>
        <taxon>Sphingomonadaceae</taxon>
        <taxon>Sphingomonas</taxon>
    </lineage>
</organism>
<comment type="caution">
    <text evidence="2">The sequence shown here is derived from an EMBL/GenBank/DDBJ whole genome shotgun (WGS) entry which is preliminary data.</text>
</comment>
<dbReference type="EMBL" id="JAFHKU010000114">
    <property type="protein sequence ID" value="MBN3557365.1"/>
    <property type="molecule type" value="Genomic_DNA"/>
</dbReference>